<evidence type="ECO:0000256" key="9">
    <source>
        <dbReference type="ARBA" id="ARBA00023136"/>
    </source>
</evidence>
<dbReference type="GO" id="GO:0005886">
    <property type="term" value="C:plasma membrane"/>
    <property type="evidence" value="ECO:0007669"/>
    <property type="project" value="UniProtKB-SubCell"/>
</dbReference>
<dbReference type="AlphaFoldDB" id="A0AAD8J7B6"/>
<keyword evidence="7" id="KW-0067">ATP-binding</keyword>
<keyword evidence="8" id="KW-1133">Transmembrane helix</keyword>
<gene>
    <name evidence="13" type="ORF">POM88_006983</name>
</gene>
<evidence type="ECO:0000256" key="12">
    <source>
        <dbReference type="SAM" id="MobiDB-lite"/>
    </source>
</evidence>
<comment type="catalytic activity">
    <reaction evidence="11">
        <text>L-seryl-[protein] + ATP = O-phospho-L-seryl-[protein] + ADP + H(+)</text>
        <dbReference type="Rhea" id="RHEA:17989"/>
        <dbReference type="Rhea" id="RHEA-COMP:9863"/>
        <dbReference type="Rhea" id="RHEA-COMP:11604"/>
        <dbReference type="ChEBI" id="CHEBI:15378"/>
        <dbReference type="ChEBI" id="CHEBI:29999"/>
        <dbReference type="ChEBI" id="CHEBI:30616"/>
        <dbReference type="ChEBI" id="CHEBI:83421"/>
        <dbReference type="ChEBI" id="CHEBI:456216"/>
        <dbReference type="EC" id="2.7.11.1"/>
    </reaction>
</comment>
<evidence type="ECO:0000256" key="11">
    <source>
        <dbReference type="ARBA" id="ARBA00048679"/>
    </source>
</evidence>
<dbReference type="PANTHER" id="PTHR47982">
    <property type="entry name" value="PROLINE-RICH RECEPTOR-LIKE PROTEIN KINASE PERK4"/>
    <property type="match status" value="1"/>
</dbReference>
<comment type="caution">
    <text evidence="13">The sequence shown here is derived from an EMBL/GenBank/DDBJ whole genome shotgun (WGS) entry which is preliminary data.</text>
</comment>
<dbReference type="Proteomes" id="UP001237642">
    <property type="component" value="Unassembled WGS sequence"/>
</dbReference>
<feature type="compositionally biased region" description="Polar residues" evidence="12">
    <location>
        <begin position="94"/>
        <end position="117"/>
    </location>
</feature>
<comment type="subcellular location">
    <subcellularLocation>
        <location evidence="1">Cell membrane</location>
        <topology evidence="1">Single-pass membrane protein</topology>
    </subcellularLocation>
</comment>
<evidence type="ECO:0000256" key="3">
    <source>
        <dbReference type="ARBA" id="ARBA00022527"/>
    </source>
</evidence>
<keyword evidence="14" id="KW-1185">Reference proteome</keyword>
<organism evidence="13 14">
    <name type="scientific">Heracleum sosnowskyi</name>
    <dbReference type="NCBI Taxonomy" id="360622"/>
    <lineage>
        <taxon>Eukaryota</taxon>
        <taxon>Viridiplantae</taxon>
        <taxon>Streptophyta</taxon>
        <taxon>Embryophyta</taxon>
        <taxon>Tracheophyta</taxon>
        <taxon>Spermatophyta</taxon>
        <taxon>Magnoliopsida</taxon>
        <taxon>eudicotyledons</taxon>
        <taxon>Gunneridae</taxon>
        <taxon>Pentapetalae</taxon>
        <taxon>asterids</taxon>
        <taxon>campanulids</taxon>
        <taxon>Apiales</taxon>
        <taxon>Apiaceae</taxon>
        <taxon>Apioideae</taxon>
        <taxon>apioid superclade</taxon>
        <taxon>Tordylieae</taxon>
        <taxon>Tordyliinae</taxon>
        <taxon>Heracleum</taxon>
    </lineage>
</organism>
<keyword evidence="9" id="KW-0472">Membrane</keyword>
<reference evidence="13" key="1">
    <citation type="submission" date="2023-02" db="EMBL/GenBank/DDBJ databases">
        <title>Genome of toxic invasive species Heracleum sosnowskyi carries increased number of genes despite the absence of recent whole-genome duplications.</title>
        <authorList>
            <person name="Schelkunov M."/>
            <person name="Shtratnikova V."/>
            <person name="Makarenko M."/>
            <person name="Klepikova A."/>
            <person name="Omelchenko D."/>
            <person name="Novikova G."/>
            <person name="Obukhova E."/>
            <person name="Bogdanov V."/>
            <person name="Penin A."/>
            <person name="Logacheva M."/>
        </authorList>
    </citation>
    <scope>NUCLEOTIDE SEQUENCE</scope>
    <source>
        <strain evidence="13">Hsosn_3</strain>
        <tissue evidence="13">Leaf</tissue>
    </source>
</reference>
<evidence type="ECO:0000256" key="5">
    <source>
        <dbReference type="ARBA" id="ARBA00022692"/>
    </source>
</evidence>
<proteinExistence type="predicted"/>
<keyword evidence="6" id="KW-0547">Nucleotide-binding</keyword>
<evidence type="ECO:0000256" key="6">
    <source>
        <dbReference type="ARBA" id="ARBA00022741"/>
    </source>
</evidence>
<keyword evidence="4" id="KW-0808">Transferase</keyword>
<feature type="compositionally biased region" description="Polar residues" evidence="12">
    <location>
        <begin position="66"/>
        <end position="76"/>
    </location>
</feature>
<feature type="region of interest" description="Disordered" evidence="12">
    <location>
        <begin position="23"/>
        <end position="117"/>
    </location>
</feature>
<evidence type="ECO:0000256" key="8">
    <source>
        <dbReference type="ARBA" id="ARBA00022989"/>
    </source>
</evidence>
<sequence length="223" mass="24510">MYVPLGSIVGGLTTALPELYPHGQPASSHCPGRPSSKILAGKPTEHNSADENTSQNNKRKYRKTSKLATNSVTSAKGRQPTIMDVLKKEGVLPSVSNDDSSGSPVTGTTSESSEQVNTYESEYVEVSASTKYLEVYRCKFRPILVECFSMLSFSQARPLLTRALEEGNFDSLVDSRLRNNYNQSEMSRMVSCAAVCVRHSARRRPRMSQVTVFAYRACIGLNA</sequence>
<dbReference type="PANTHER" id="PTHR47982:SF35">
    <property type="entry name" value="PROLINE-RICH RECEPTOR-LIKE PROTEIN KINASE PERK1-RELATED"/>
    <property type="match status" value="1"/>
</dbReference>
<dbReference type="EMBL" id="JAUIZM010000002">
    <property type="protein sequence ID" value="KAK1397120.1"/>
    <property type="molecule type" value="Genomic_DNA"/>
</dbReference>
<keyword evidence="5" id="KW-0812">Transmembrane</keyword>
<protein>
    <recommendedName>
        <fullName evidence="2">non-specific serine/threonine protein kinase</fullName>
        <ecNumber evidence="2">2.7.11.1</ecNumber>
    </recommendedName>
</protein>
<dbReference type="InterPro" id="IPR047117">
    <property type="entry name" value="PERK1-13-like"/>
</dbReference>
<accession>A0AAD8J7B6</accession>
<dbReference type="EC" id="2.7.11.1" evidence="2"/>
<evidence type="ECO:0000256" key="1">
    <source>
        <dbReference type="ARBA" id="ARBA00004162"/>
    </source>
</evidence>
<evidence type="ECO:0000256" key="4">
    <source>
        <dbReference type="ARBA" id="ARBA00022679"/>
    </source>
</evidence>
<evidence type="ECO:0000313" key="14">
    <source>
        <dbReference type="Proteomes" id="UP001237642"/>
    </source>
</evidence>
<dbReference type="GO" id="GO:0005524">
    <property type="term" value="F:ATP binding"/>
    <property type="evidence" value="ECO:0007669"/>
    <property type="project" value="UniProtKB-KW"/>
</dbReference>
<evidence type="ECO:0000256" key="7">
    <source>
        <dbReference type="ARBA" id="ARBA00022840"/>
    </source>
</evidence>
<dbReference type="Gene3D" id="1.10.510.10">
    <property type="entry name" value="Transferase(Phosphotransferase) domain 1"/>
    <property type="match status" value="1"/>
</dbReference>
<keyword evidence="3" id="KW-0418">Kinase</keyword>
<dbReference type="GO" id="GO:0004674">
    <property type="term" value="F:protein serine/threonine kinase activity"/>
    <property type="evidence" value="ECO:0007669"/>
    <property type="project" value="UniProtKB-KW"/>
</dbReference>
<comment type="catalytic activity">
    <reaction evidence="10">
        <text>L-threonyl-[protein] + ATP = O-phospho-L-threonyl-[protein] + ADP + H(+)</text>
        <dbReference type="Rhea" id="RHEA:46608"/>
        <dbReference type="Rhea" id="RHEA-COMP:11060"/>
        <dbReference type="Rhea" id="RHEA-COMP:11605"/>
        <dbReference type="ChEBI" id="CHEBI:15378"/>
        <dbReference type="ChEBI" id="CHEBI:30013"/>
        <dbReference type="ChEBI" id="CHEBI:30616"/>
        <dbReference type="ChEBI" id="CHEBI:61977"/>
        <dbReference type="ChEBI" id="CHEBI:456216"/>
        <dbReference type="EC" id="2.7.11.1"/>
    </reaction>
</comment>
<keyword evidence="3" id="KW-0723">Serine/threonine-protein kinase</keyword>
<reference evidence="13" key="2">
    <citation type="submission" date="2023-05" db="EMBL/GenBank/DDBJ databases">
        <authorList>
            <person name="Schelkunov M.I."/>
        </authorList>
    </citation>
    <scope>NUCLEOTIDE SEQUENCE</scope>
    <source>
        <strain evidence="13">Hsosn_3</strain>
        <tissue evidence="13">Leaf</tissue>
    </source>
</reference>
<name>A0AAD8J7B6_9APIA</name>
<evidence type="ECO:0000256" key="10">
    <source>
        <dbReference type="ARBA" id="ARBA00047899"/>
    </source>
</evidence>
<evidence type="ECO:0000256" key="2">
    <source>
        <dbReference type="ARBA" id="ARBA00012513"/>
    </source>
</evidence>
<evidence type="ECO:0000313" key="13">
    <source>
        <dbReference type="EMBL" id="KAK1397120.1"/>
    </source>
</evidence>